<evidence type="ECO:0000256" key="1">
    <source>
        <dbReference type="SAM" id="MobiDB-lite"/>
    </source>
</evidence>
<gene>
    <name evidence="3" type="ORF">CFOL_v3_28906</name>
</gene>
<dbReference type="EMBL" id="BDDD01003585">
    <property type="protein sequence ID" value="GAV85470.1"/>
    <property type="molecule type" value="Genomic_DNA"/>
</dbReference>
<dbReference type="InParanoid" id="A0A1Q3CZ08"/>
<accession>A0A1Q3CZ08</accession>
<sequence length="442" mass="50192">MPKSKHISVGGKLPAGQRYKSSYGGRKVLCGRRVDFSFTIGDKFNLEQWFDVLGWKDYFTINAPYYIEYVKEFYSNLSNVGDDCNDVLELKTKVNRVVIKFDDKILGQILNAPAIGSKFFETKKWPEDQELVLEDCLRVFYPNENVFGGMAKPTNLIGAEHRLLHHITATHILPTSGGHEKMSYQDLYIMWHVVTGKPLNLPHLIMKNMLRATSKVEGALPYGMVITMILSHLGILFGNEVASSLDVGDIYNASSLKRMGWKRVFDSEKGVQWLPKEGGRKRKRVEGEGDEDVEEQGQAQRKKQTPAPQMQQGQASSSSKASTTMDLVADYLNKLNIKMDNLRGEFLDLFDDTHRKLRRLEKKMIAKGLIEAGDLSSSEEEESKEEGGDNVRLDSYIAFSVFKHLVYISCKTLVLYQIFSSLDVILSCYILDPIYGYDEMFV</sequence>
<evidence type="ECO:0000313" key="3">
    <source>
        <dbReference type="EMBL" id="GAV85470.1"/>
    </source>
</evidence>
<dbReference type="InterPro" id="IPR046796">
    <property type="entry name" value="Transposase_32_dom"/>
</dbReference>
<comment type="caution">
    <text evidence="3">The sequence shown here is derived from an EMBL/GenBank/DDBJ whole genome shotgun (WGS) entry which is preliminary data.</text>
</comment>
<dbReference type="AlphaFoldDB" id="A0A1Q3CZ08"/>
<feature type="domain" description="Putative plant transposon protein" evidence="2">
    <location>
        <begin position="53"/>
        <end position="235"/>
    </location>
</feature>
<reference evidence="4" key="1">
    <citation type="submission" date="2016-04" db="EMBL/GenBank/DDBJ databases">
        <title>Cephalotus genome sequencing.</title>
        <authorList>
            <person name="Fukushima K."/>
            <person name="Hasebe M."/>
            <person name="Fang X."/>
        </authorList>
    </citation>
    <scope>NUCLEOTIDE SEQUENCE [LARGE SCALE GENOMIC DNA]</scope>
    <source>
        <strain evidence="4">cv. St1</strain>
    </source>
</reference>
<organism evidence="3 4">
    <name type="scientific">Cephalotus follicularis</name>
    <name type="common">Albany pitcher plant</name>
    <dbReference type="NCBI Taxonomy" id="3775"/>
    <lineage>
        <taxon>Eukaryota</taxon>
        <taxon>Viridiplantae</taxon>
        <taxon>Streptophyta</taxon>
        <taxon>Embryophyta</taxon>
        <taxon>Tracheophyta</taxon>
        <taxon>Spermatophyta</taxon>
        <taxon>Magnoliopsida</taxon>
        <taxon>eudicotyledons</taxon>
        <taxon>Gunneridae</taxon>
        <taxon>Pentapetalae</taxon>
        <taxon>rosids</taxon>
        <taxon>fabids</taxon>
        <taxon>Oxalidales</taxon>
        <taxon>Cephalotaceae</taxon>
        <taxon>Cephalotus</taxon>
    </lineage>
</organism>
<proteinExistence type="predicted"/>
<protein>
    <recommendedName>
        <fullName evidence="2">Putative plant transposon protein domain-containing protein</fullName>
    </recommendedName>
</protein>
<name>A0A1Q3CZ08_CEPFO</name>
<keyword evidence="4" id="KW-1185">Reference proteome</keyword>
<evidence type="ECO:0000259" key="2">
    <source>
        <dbReference type="Pfam" id="PF20167"/>
    </source>
</evidence>
<dbReference type="Pfam" id="PF20167">
    <property type="entry name" value="Transposase_32"/>
    <property type="match status" value="1"/>
</dbReference>
<feature type="region of interest" description="Disordered" evidence="1">
    <location>
        <begin position="276"/>
        <end position="321"/>
    </location>
</feature>
<evidence type="ECO:0000313" key="4">
    <source>
        <dbReference type="Proteomes" id="UP000187406"/>
    </source>
</evidence>
<feature type="compositionally biased region" description="Low complexity" evidence="1">
    <location>
        <begin position="307"/>
        <end position="321"/>
    </location>
</feature>
<dbReference type="Proteomes" id="UP000187406">
    <property type="component" value="Unassembled WGS sequence"/>
</dbReference>